<accession>A0A4R6KCA0</accession>
<dbReference type="RefSeq" id="WP_238165648.1">
    <property type="nucleotide sequence ID" value="NZ_SNWQ01000008.1"/>
</dbReference>
<protein>
    <submittedName>
        <fullName evidence="1">Uncharacterized protein</fullName>
    </submittedName>
</protein>
<dbReference type="AlphaFoldDB" id="A0A4R6KCA0"/>
<evidence type="ECO:0000313" key="1">
    <source>
        <dbReference type="EMBL" id="TDO47763.1"/>
    </source>
</evidence>
<dbReference type="PROSITE" id="PS51257">
    <property type="entry name" value="PROKAR_LIPOPROTEIN"/>
    <property type="match status" value="1"/>
</dbReference>
<keyword evidence="2" id="KW-1185">Reference proteome</keyword>
<sequence>MSTPRSTPERLVLWWVVIALVLAGCSVARRADGARPGVAQPTVQVPTVVAPPQAEGLDGTSGQPARHACSAVLGRVEPVPPTKWTAKPNSWNDGGLPALDLCTLMVGAKPVVIGVSALPAQPNSLQRLANAANLFEPADKLGANGVRLGPEARSGGMGVVFLVGDRVVRITTKGDIPPGELLVIAEAVREVVPSVMRNARQSDSACQVSNSQPERFIGTIVQLRRDYRVNGALTCIWGTFDATVSIVESVHADSIPEARQTPKPRPAPIGRPGYYLPDQGELVFRQGRRVVRVSALTDPARPVPMDTLIDIVEPLMPLFIR</sequence>
<organism evidence="1 2">
    <name type="scientific">Kribbella caucasensis</name>
    <dbReference type="NCBI Taxonomy" id="2512215"/>
    <lineage>
        <taxon>Bacteria</taxon>
        <taxon>Bacillati</taxon>
        <taxon>Actinomycetota</taxon>
        <taxon>Actinomycetes</taxon>
        <taxon>Propionibacteriales</taxon>
        <taxon>Kribbellaceae</taxon>
        <taxon>Kribbella</taxon>
    </lineage>
</organism>
<evidence type="ECO:0000313" key="2">
    <source>
        <dbReference type="Proteomes" id="UP000295388"/>
    </source>
</evidence>
<comment type="caution">
    <text evidence="1">The sequence shown here is derived from an EMBL/GenBank/DDBJ whole genome shotgun (WGS) entry which is preliminary data.</text>
</comment>
<name>A0A4R6KCA0_9ACTN</name>
<dbReference type="EMBL" id="SNWQ01000008">
    <property type="protein sequence ID" value="TDO47763.1"/>
    <property type="molecule type" value="Genomic_DNA"/>
</dbReference>
<dbReference type="Proteomes" id="UP000295388">
    <property type="component" value="Unassembled WGS sequence"/>
</dbReference>
<proteinExistence type="predicted"/>
<reference evidence="1 2" key="1">
    <citation type="submission" date="2019-03" db="EMBL/GenBank/DDBJ databases">
        <title>Genomic Encyclopedia of Type Strains, Phase III (KMG-III): the genomes of soil and plant-associated and newly described type strains.</title>
        <authorList>
            <person name="Whitman W."/>
        </authorList>
    </citation>
    <scope>NUCLEOTIDE SEQUENCE [LARGE SCALE GENOMIC DNA]</scope>
    <source>
        <strain evidence="1 2">VKM Ac-2527</strain>
    </source>
</reference>
<gene>
    <name evidence="1" type="ORF">EV643_10869</name>
</gene>